<dbReference type="Pfam" id="PF16871">
    <property type="entry name" value="DUF5077"/>
    <property type="match status" value="1"/>
</dbReference>
<keyword evidence="4" id="KW-1185">Reference proteome</keyword>
<evidence type="ECO:0000259" key="2">
    <source>
        <dbReference type="Pfam" id="PF16871"/>
    </source>
</evidence>
<dbReference type="RefSeq" id="WP_231057058.1">
    <property type="nucleotide sequence ID" value="NZ_JAJNOC010000001.1"/>
</dbReference>
<dbReference type="EMBL" id="JAJNOC010000001">
    <property type="protein sequence ID" value="MCD2515761.1"/>
    <property type="molecule type" value="Genomic_DNA"/>
</dbReference>
<protein>
    <submittedName>
        <fullName evidence="3">DUF5077 domain-containing protein</fullName>
    </submittedName>
</protein>
<dbReference type="Pfam" id="PF11958">
    <property type="entry name" value="DUF3472"/>
    <property type="match status" value="1"/>
</dbReference>
<gene>
    <name evidence="3" type="ORF">LQ564_05470</name>
</gene>
<keyword evidence="1" id="KW-0732">Signal</keyword>
<name>A0ABS8Q474_9BURK</name>
<dbReference type="InterPro" id="IPR021862">
    <property type="entry name" value="DUF3472"/>
</dbReference>
<organism evidence="3 4">
    <name type="scientific">Massilia phyllostachyos</name>
    <dbReference type="NCBI Taxonomy" id="2898585"/>
    <lineage>
        <taxon>Bacteria</taxon>
        <taxon>Pseudomonadati</taxon>
        <taxon>Pseudomonadota</taxon>
        <taxon>Betaproteobacteria</taxon>
        <taxon>Burkholderiales</taxon>
        <taxon>Oxalobacteraceae</taxon>
        <taxon>Telluria group</taxon>
        <taxon>Massilia</taxon>
    </lineage>
</organism>
<evidence type="ECO:0000256" key="1">
    <source>
        <dbReference type="SAM" id="SignalP"/>
    </source>
</evidence>
<comment type="caution">
    <text evidence="3">The sequence shown here is derived from an EMBL/GenBank/DDBJ whole genome shotgun (WGS) entry which is preliminary data.</text>
</comment>
<evidence type="ECO:0000313" key="3">
    <source>
        <dbReference type="EMBL" id="MCD2515761.1"/>
    </source>
</evidence>
<dbReference type="Proteomes" id="UP001179361">
    <property type="component" value="Unassembled WGS sequence"/>
</dbReference>
<accession>A0ABS8Q474</accession>
<feature type="chain" id="PRO_5045876880" evidence="1">
    <location>
        <begin position="25"/>
        <end position="417"/>
    </location>
</feature>
<dbReference type="InterPro" id="IPR031712">
    <property type="entry name" value="DUF5077"/>
</dbReference>
<proteinExistence type="predicted"/>
<evidence type="ECO:0000313" key="4">
    <source>
        <dbReference type="Proteomes" id="UP001179361"/>
    </source>
</evidence>
<feature type="signal peptide" evidence="1">
    <location>
        <begin position="1"/>
        <end position="24"/>
    </location>
</feature>
<sequence length="417" mass="44097">MKRLKLMLSTALIILGSASLPAGAQTPATVALPGNGFVTTAGSGATETITTSGLANWTNPSTVTSVWFRMAQAGSATIGLDASLAGSNQSTVRVTVGGTPFQVNLTKGALKTYGVGTLSLPAGYIRVDLQGVSKDGGYFGDVAAIKVTTSANLQYANDAANYYWSRRGPSVHLGYTVPADTEYFYSEVTVPSGQDAIGSYYMANGFNGGYFGIQVKSPSERWVLFSVWDADNGAKTTLVSKGAGVIDNGFGGEGTGGQSYLVYNWVAGNTYRFVTRARPDGAGGTDFSAWFFAPETGSWRYIATWKRPATTTYLAGVYSFLENFIDTKGYLGRQAEHGNQWARSTAGAWSEITSARFTGDATAANGQRLDYAGGLRNGRFYLRNGGFFSNNVPLNQNFTRPATGSAPAVDVGTLPLQ</sequence>
<feature type="domain" description="DUF5077" evidence="2">
    <location>
        <begin position="30"/>
        <end position="151"/>
    </location>
</feature>
<reference evidence="3" key="1">
    <citation type="submission" date="2021-11" db="EMBL/GenBank/DDBJ databases">
        <title>The complete genome of Massilia sp sp. G4R7.</title>
        <authorList>
            <person name="Liu L."/>
            <person name="Yue J."/>
            <person name="Yuan J."/>
            <person name="Yang F."/>
            <person name="Li L."/>
        </authorList>
    </citation>
    <scope>NUCLEOTIDE SEQUENCE</scope>
    <source>
        <strain evidence="3">G4R7</strain>
    </source>
</reference>